<dbReference type="OrthoDB" id="9800549at2"/>
<evidence type="ECO:0000313" key="3">
    <source>
        <dbReference type="Proteomes" id="UP000325004"/>
    </source>
</evidence>
<dbReference type="InterPro" id="IPR002121">
    <property type="entry name" value="HRDC_dom"/>
</dbReference>
<name>A0A5C0UGA3_9PROT</name>
<accession>A0A5C0UGA3</accession>
<organism evidence="2 3">
    <name type="scientific">Candidatus Cytomitobacter primus</name>
    <dbReference type="NCBI Taxonomy" id="2066024"/>
    <lineage>
        <taxon>Bacteria</taxon>
        <taxon>Pseudomonadati</taxon>
        <taxon>Pseudomonadota</taxon>
        <taxon>Alphaproteobacteria</taxon>
        <taxon>Holosporales</taxon>
        <taxon>Holosporaceae</taxon>
        <taxon>Candidatus Cytomitobacter</taxon>
    </lineage>
</organism>
<evidence type="ECO:0000313" key="2">
    <source>
        <dbReference type="EMBL" id="QEK38760.1"/>
    </source>
</evidence>
<protein>
    <recommendedName>
        <fullName evidence="1">3'-5' exonuclease domain-containing protein</fullName>
    </recommendedName>
</protein>
<gene>
    <name evidence="2" type="ORF">FZC34_02490</name>
</gene>
<dbReference type="SMART" id="SM00474">
    <property type="entry name" value="35EXOc"/>
    <property type="match status" value="1"/>
</dbReference>
<dbReference type="RefSeq" id="WP_148971881.1">
    <property type="nucleotide sequence ID" value="NZ_CP043316.1"/>
</dbReference>
<dbReference type="GO" id="GO:0003676">
    <property type="term" value="F:nucleic acid binding"/>
    <property type="evidence" value="ECO:0007669"/>
    <property type="project" value="InterPro"/>
</dbReference>
<feature type="domain" description="3'-5' exonuclease" evidence="1">
    <location>
        <begin position="7"/>
        <end position="176"/>
    </location>
</feature>
<dbReference type="Gene3D" id="1.10.150.80">
    <property type="entry name" value="HRDC domain"/>
    <property type="match status" value="1"/>
</dbReference>
<dbReference type="InterPro" id="IPR051086">
    <property type="entry name" value="RNase_D-like"/>
</dbReference>
<dbReference type="Proteomes" id="UP000325004">
    <property type="component" value="Chromosome"/>
</dbReference>
<dbReference type="SUPFAM" id="SSF47819">
    <property type="entry name" value="HRDC-like"/>
    <property type="match status" value="2"/>
</dbReference>
<dbReference type="GO" id="GO:0006139">
    <property type="term" value="P:nucleobase-containing compound metabolic process"/>
    <property type="evidence" value="ECO:0007669"/>
    <property type="project" value="InterPro"/>
</dbReference>
<dbReference type="InterPro" id="IPR012337">
    <property type="entry name" value="RNaseH-like_sf"/>
</dbReference>
<sequence length="344" mass="39939">MNLGKNTFFIQTNDDLSNFEKEINKNPTVIYFDTEFYRRNTYWSQLCLMQIKVDNKIAMIDTQNVNIKGTFIADLFANSAILKVCHACEQDLSVLKHAEIPIENCFDTQIGAAFCKMGYGLSYQTLVSKLLDIELNKSYQDALWNKRPLTDEMLSYAKNDVLHLDQIFNKLYVQLDKTNRVHWVQEEVSSIKHNPKKKPMLHLWRDKLAQEKNLPPSWILNNKTLHALASETNIAKIKQMLPNKLQCYTQDVLDMINAAPKYKDLIDTNLHNILSILIKIIAESENIPASWLCNAENIRFICSNKKMPYKFGWRYDILQNNVHALLNGKIGIFYIDNKLCIIDL</sequence>
<dbReference type="Gene3D" id="3.30.420.10">
    <property type="entry name" value="Ribonuclease H-like superfamily/Ribonuclease H"/>
    <property type="match status" value="1"/>
</dbReference>
<evidence type="ECO:0000259" key="1">
    <source>
        <dbReference type="SMART" id="SM00474"/>
    </source>
</evidence>
<dbReference type="InterPro" id="IPR010997">
    <property type="entry name" value="HRDC-like_sf"/>
</dbReference>
<dbReference type="PANTHER" id="PTHR47649:SF1">
    <property type="entry name" value="RIBONUCLEASE D"/>
    <property type="match status" value="1"/>
</dbReference>
<reference evidence="2 3" key="1">
    <citation type="submission" date="2019-08" db="EMBL/GenBank/DDBJ databases">
        <title>Highly reduced genomes of protist endosymbionts show evolutionary convergence.</title>
        <authorList>
            <person name="George E."/>
            <person name="Husnik F."/>
            <person name="Tashyreva D."/>
            <person name="Prokopchuk G."/>
            <person name="Horak A."/>
            <person name="Kwong W.K."/>
            <person name="Lukes J."/>
            <person name="Keeling P.J."/>
        </authorList>
    </citation>
    <scope>NUCLEOTIDE SEQUENCE [LARGE SCALE GENOMIC DNA]</scope>
    <source>
        <strain evidence="2">1604LC</strain>
    </source>
</reference>
<dbReference type="KEGG" id="cpri:FZC34_02490"/>
<keyword evidence="3" id="KW-1185">Reference proteome</keyword>
<dbReference type="CDD" id="cd06142">
    <property type="entry name" value="RNaseD_exo"/>
    <property type="match status" value="1"/>
</dbReference>
<dbReference type="InterPro" id="IPR036397">
    <property type="entry name" value="RNaseH_sf"/>
</dbReference>
<dbReference type="InterPro" id="IPR002562">
    <property type="entry name" value="3'-5'_exonuclease_dom"/>
</dbReference>
<dbReference type="SUPFAM" id="SSF53098">
    <property type="entry name" value="Ribonuclease H-like"/>
    <property type="match status" value="1"/>
</dbReference>
<dbReference type="PANTHER" id="PTHR47649">
    <property type="entry name" value="RIBONUCLEASE D"/>
    <property type="match status" value="1"/>
</dbReference>
<proteinExistence type="predicted"/>
<dbReference type="EMBL" id="CP043316">
    <property type="protein sequence ID" value="QEK38760.1"/>
    <property type="molecule type" value="Genomic_DNA"/>
</dbReference>
<dbReference type="GO" id="GO:0008408">
    <property type="term" value="F:3'-5' exonuclease activity"/>
    <property type="evidence" value="ECO:0007669"/>
    <property type="project" value="InterPro"/>
</dbReference>
<dbReference type="Pfam" id="PF00570">
    <property type="entry name" value="HRDC"/>
    <property type="match status" value="1"/>
</dbReference>
<dbReference type="InterPro" id="IPR044876">
    <property type="entry name" value="HRDC_dom_sf"/>
</dbReference>
<dbReference type="GO" id="GO:0000166">
    <property type="term" value="F:nucleotide binding"/>
    <property type="evidence" value="ECO:0007669"/>
    <property type="project" value="InterPro"/>
</dbReference>
<dbReference type="Pfam" id="PF01612">
    <property type="entry name" value="DNA_pol_A_exo1"/>
    <property type="match status" value="1"/>
</dbReference>
<dbReference type="AlphaFoldDB" id="A0A5C0UGA3"/>